<sequence>LGIIPLAHKLMAVQKPPLLPGVSIGEPSCLC</sequence>
<comment type="caution">
    <text evidence="1">The sequence shown here is derived from an EMBL/GenBank/DDBJ whole genome shotgun (WGS) entry which is preliminary data.</text>
</comment>
<dbReference type="EMBL" id="LAZR01028241">
    <property type="protein sequence ID" value="KKL63229.1"/>
    <property type="molecule type" value="Genomic_DNA"/>
</dbReference>
<name>A0A0F9DNC1_9ZZZZ</name>
<gene>
    <name evidence="1" type="ORF">LCGC14_2177160</name>
</gene>
<organism evidence="1">
    <name type="scientific">marine sediment metagenome</name>
    <dbReference type="NCBI Taxonomy" id="412755"/>
    <lineage>
        <taxon>unclassified sequences</taxon>
        <taxon>metagenomes</taxon>
        <taxon>ecological metagenomes</taxon>
    </lineage>
</organism>
<dbReference type="AlphaFoldDB" id="A0A0F9DNC1"/>
<accession>A0A0F9DNC1</accession>
<evidence type="ECO:0000313" key="1">
    <source>
        <dbReference type="EMBL" id="KKL63229.1"/>
    </source>
</evidence>
<reference evidence="1" key="1">
    <citation type="journal article" date="2015" name="Nature">
        <title>Complex archaea that bridge the gap between prokaryotes and eukaryotes.</title>
        <authorList>
            <person name="Spang A."/>
            <person name="Saw J.H."/>
            <person name="Jorgensen S.L."/>
            <person name="Zaremba-Niedzwiedzka K."/>
            <person name="Martijn J."/>
            <person name="Lind A.E."/>
            <person name="van Eijk R."/>
            <person name="Schleper C."/>
            <person name="Guy L."/>
            <person name="Ettema T.J."/>
        </authorList>
    </citation>
    <scope>NUCLEOTIDE SEQUENCE</scope>
</reference>
<protein>
    <submittedName>
        <fullName evidence="1">Uncharacterized protein</fullName>
    </submittedName>
</protein>
<feature type="non-terminal residue" evidence="1">
    <location>
        <position position="1"/>
    </location>
</feature>
<proteinExistence type="predicted"/>